<dbReference type="Gene3D" id="3.40.30.10">
    <property type="entry name" value="Glutaredoxin"/>
    <property type="match status" value="1"/>
</dbReference>
<evidence type="ECO:0000313" key="4">
    <source>
        <dbReference type="Proteomes" id="UP000243077"/>
    </source>
</evidence>
<dbReference type="InterPro" id="IPR011990">
    <property type="entry name" value="TPR-like_helical_dom_sf"/>
</dbReference>
<dbReference type="Pfam" id="PF00085">
    <property type="entry name" value="Thioredoxin"/>
    <property type="match status" value="1"/>
</dbReference>
<name>A0A2L2BPK6_9MICO</name>
<protein>
    <submittedName>
        <fullName evidence="3">Co-chaperone of DnaK YbbN</fullName>
    </submittedName>
</protein>
<evidence type="ECO:0000256" key="1">
    <source>
        <dbReference type="SAM" id="MobiDB-lite"/>
    </source>
</evidence>
<evidence type="ECO:0000313" key="3">
    <source>
        <dbReference type="EMBL" id="AVG23601.1"/>
    </source>
</evidence>
<reference evidence="3 4" key="1">
    <citation type="submission" date="2018-02" db="EMBL/GenBank/DDBJ databases">
        <title>Complete genome of the streamlined marine actinobacterium Pontimonas salivibrio CL-TW6 adapted to coastal planktonic lifestype.</title>
        <authorList>
            <person name="Cho B.C."/>
            <person name="Hardies S.C."/>
            <person name="Jang G.I."/>
            <person name="Hwang C.Y."/>
        </authorList>
    </citation>
    <scope>NUCLEOTIDE SEQUENCE [LARGE SCALE GENOMIC DNA]</scope>
    <source>
        <strain evidence="3 4">CL-TW6</strain>
    </source>
</reference>
<dbReference type="EMBL" id="CP026923">
    <property type="protein sequence ID" value="AVG23601.1"/>
    <property type="molecule type" value="Genomic_DNA"/>
</dbReference>
<dbReference type="OrthoDB" id="5181746at2"/>
<evidence type="ECO:0000259" key="2">
    <source>
        <dbReference type="Pfam" id="PF00085"/>
    </source>
</evidence>
<gene>
    <name evidence="3" type="ORF">C3B54_11616</name>
</gene>
<feature type="region of interest" description="Disordered" evidence="1">
    <location>
        <begin position="154"/>
        <end position="177"/>
    </location>
</feature>
<accession>A0A2L2BPK6</accession>
<proteinExistence type="predicted"/>
<dbReference type="RefSeq" id="WP_104913187.1">
    <property type="nucleotide sequence ID" value="NZ_CP026923.1"/>
</dbReference>
<dbReference type="Pfam" id="PF14561">
    <property type="entry name" value="TPR_20"/>
    <property type="match status" value="1"/>
</dbReference>
<dbReference type="Gene3D" id="1.25.40.10">
    <property type="entry name" value="Tetratricopeptide repeat domain"/>
    <property type="match status" value="1"/>
</dbReference>
<keyword evidence="4" id="KW-1185">Reference proteome</keyword>
<sequence>MSNPPLPGNFAGAMDLSALVNRAKAAQAPASPAAPTTPAGASSYVRDINESEMGQIVELSNTVPVILEIYGQGVTPQLGGLIEKYQGKLLLATLNADHAPQLVQALQIQGIPTVFAVIQGRPAPLFQGQAQEAEITPVLDEVLKVAAQVGVTGVLPAPENSDHDTPEAPTEPPLSPEHQRAFDALSANDWDGAEAAYRDALAKAPADTDAQAGLAQVGLLKRLGNQSADTIRAEAAKDPGNLDAQLLVADLDVSGGHLDDAFTRLLGIFTTLDTDGRETLRTRMLDYFAIAGPTHPSVIAARQRLTSLLY</sequence>
<dbReference type="SUPFAM" id="SSF48452">
    <property type="entry name" value="TPR-like"/>
    <property type="match status" value="1"/>
</dbReference>
<dbReference type="KEGG" id="psai:C3B54_11616"/>
<organism evidence="3 4">
    <name type="scientific">Pontimonas salivibrio</name>
    <dbReference type="NCBI Taxonomy" id="1159327"/>
    <lineage>
        <taxon>Bacteria</taxon>
        <taxon>Bacillati</taxon>
        <taxon>Actinomycetota</taxon>
        <taxon>Actinomycetes</taxon>
        <taxon>Micrococcales</taxon>
        <taxon>Microbacteriaceae</taxon>
        <taxon>Pontimonas</taxon>
    </lineage>
</organism>
<dbReference type="Proteomes" id="UP000243077">
    <property type="component" value="Chromosome"/>
</dbReference>
<dbReference type="SUPFAM" id="SSF52833">
    <property type="entry name" value="Thioredoxin-like"/>
    <property type="match status" value="1"/>
</dbReference>
<dbReference type="InterPro" id="IPR036249">
    <property type="entry name" value="Thioredoxin-like_sf"/>
</dbReference>
<dbReference type="AlphaFoldDB" id="A0A2L2BPK6"/>
<feature type="domain" description="Thioredoxin" evidence="2">
    <location>
        <begin position="74"/>
        <end position="139"/>
    </location>
</feature>
<dbReference type="InterPro" id="IPR013766">
    <property type="entry name" value="Thioredoxin_domain"/>
</dbReference>